<dbReference type="Pfam" id="PF02635">
    <property type="entry name" value="DsrE"/>
    <property type="match status" value="1"/>
</dbReference>
<feature type="chain" id="PRO_5019173895" evidence="1">
    <location>
        <begin position="27"/>
        <end position="151"/>
    </location>
</feature>
<gene>
    <name evidence="2" type="ORF">SFMTTN_2147</name>
</gene>
<accession>A0A401JFG8</accession>
<reference evidence="2 3" key="1">
    <citation type="journal article" date="2019" name="Front. Microbiol.">
        <title>Genomes of Neutrophilic Sulfur-Oxidizing Chemolithoautotrophs Representing 9 Proteobacterial Species From 8 Genera.</title>
        <authorList>
            <person name="Watanabe T."/>
            <person name="Kojima H."/>
            <person name="Umezawa K."/>
            <person name="Hori C."/>
            <person name="Takasuka T.E."/>
            <person name="Kato Y."/>
            <person name="Fukui M."/>
        </authorList>
    </citation>
    <scope>NUCLEOTIDE SEQUENCE [LARGE SCALE GENOMIC DNA]</scope>
    <source>
        <strain evidence="2 3">TTN</strain>
    </source>
</reference>
<name>A0A401JFG8_9PROT</name>
<dbReference type="EMBL" id="BGOW01000017">
    <property type="protein sequence ID" value="GBL46334.1"/>
    <property type="molecule type" value="Genomic_DNA"/>
</dbReference>
<evidence type="ECO:0000256" key="1">
    <source>
        <dbReference type="SAM" id="SignalP"/>
    </source>
</evidence>
<dbReference type="SUPFAM" id="SSF75169">
    <property type="entry name" value="DsrEFH-like"/>
    <property type="match status" value="1"/>
</dbReference>
<organism evidence="2 3">
    <name type="scientific">Sulfuriferula multivorans</name>
    <dbReference type="NCBI Taxonomy" id="1559896"/>
    <lineage>
        <taxon>Bacteria</taxon>
        <taxon>Pseudomonadati</taxon>
        <taxon>Pseudomonadota</taxon>
        <taxon>Betaproteobacteria</taxon>
        <taxon>Nitrosomonadales</taxon>
        <taxon>Sulfuricellaceae</taxon>
        <taxon>Sulfuriferula</taxon>
    </lineage>
</organism>
<dbReference type="PANTHER" id="PTHR37691">
    <property type="entry name" value="BLR3518 PROTEIN"/>
    <property type="match status" value="1"/>
</dbReference>
<dbReference type="RefSeq" id="WP_124705107.1">
    <property type="nucleotide sequence ID" value="NZ_BGOW01000017.1"/>
</dbReference>
<dbReference type="PANTHER" id="PTHR37691:SF1">
    <property type="entry name" value="BLR3518 PROTEIN"/>
    <property type="match status" value="1"/>
</dbReference>
<proteinExistence type="predicted"/>
<dbReference type="Gene3D" id="3.40.1260.10">
    <property type="entry name" value="DsrEFH-like"/>
    <property type="match status" value="1"/>
</dbReference>
<dbReference type="AlphaFoldDB" id="A0A401JFG8"/>
<dbReference type="OrthoDB" id="5295901at2"/>
<dbReference type="Proteomes" id="UP000286806">
    <property type="component" value="Unassembled WGS sequence"/>
</dbReference>
<feature type="signal peptide" evidence="1">
    <location>
        <begin position="1"/>
        <end position="26"/>
    </location>
</feature>
<keyword evidence="1" id="KW-0732">Signal</keyword>
<comment type="caution">
    <text evidence="2">The sequence shown here is derived from an EMBL/GenBank/DDBJ whole genome shotgun (WGS) entry which is preliminary data.</text>
</comment>
<protein>
    <submittedName>
        <fullName evidence="2">Uncharacterized protein</fullName>
    </submittedName>
</protein>
<evidence type="ECO:0000313" key="3">
    <source>
        <dbReference type="Proteomes" id="UP000286806"/>
    </source>
</evidence>
<evidence type="ECO:0000313" key="2">
    <source>
        <dbReference type="EMBL" id="GBL46334.1"/>
    </source>
</evidence>
<dbReference type="InterPro" id="IPR027396">
    <property type="entry name" value="DsrEFH-like"/>
</dbReference>
<sequence>MRKKPAIYMLLALFLGGLAIFQPAQAASARPQHSAVAVKEKVVIQVSDNDPKKWALALNNAENVQEDIGKDKVDIEIVAYGPGLPILKLDSPVGTRVADAIASGIKVVACENTMRKTNLTKDDMLPNLNYVKSGVPEIMHRQQEGYTYIRP</sequence>
<keyword evidence="3" id="KW-1185">Reference proteome</keyword>
<dbReference type="InterPro" id="IPR003787">
    <property type="entry name" value="Sulphur_relay_DsrE/F-like"/>
</dbReference>